<keyword evidence="6" id="KW-1185">Reference proteome</keyword>
<accession>A0A830D612</accession>
<proteinExistence type="predicted"/>
<dbReference type="GO" id="GO:0000339">
    <property type="term" value="F:RNA cap binding"/>
    <property type="evidence" value="ECO:0007669"/>
    <property type="project" value="InterPro"/>
</dbReference>
<organism evidence="5 6">
    <name type="scientific">Phtheirospermum japonicum</name>
    <dbReference type="NCBI Taxonomy" id="374723"/>
    <lineage>
        <taxon>Eukaryota</taxon>
        <taxon>Viridiplantae</taxon>
        <taxon>Streptophyta</taxon>
        <taxon>Embryophyta</taxon>
        <taxon>Tracheophyta</taxon>
        <taxon>Spermatophyta</taxon>
        <taxon>Magnoliopsida</taxon>
        <taxon>eudicotyledons</taxon>
        <taxon>Gunneridae</taxon>
        <taxon>Pentapetalae</taxon>
        <taxon>asterids</taxon>
        <taxon>lamiids</taxon>
        <taxon>Lamiales</taxon>
        <taxon>Orobanchaceae</taxon>
        <taxon>Orobanchaceae incertae sedis</taxon>
        <taxon>Phtheirospermum</taxon>
    </lineage>
</organism>
<evidence type="ECO:0000256" key="1">
    <source>
        <dbReference type="SAM" id="Coils"/>
    </source>
</evidence>
<feature type="region of interest" description="Disordered" evidence="2">
    <location>
        <begin position="437"/>
        <end position="460"/>
    </location>
</feature>
<dbReference type="GO" id="GO:0005846">
    <property type="term" value="C:nuclear cap binding complex"/>
    <property type="evidence" value="ECO:0007669"/>
    <property type="project" value="InterPro"/>
</dbReference>
<keyword evidence="1" id="KW-0175">Coiled coil</keyword>
<dbReference type="Gene3D" id="1.25.40.180">
    <property type="match status" value="2"/>
</dbReference>
<dbReference type="InterPro" id="IPR027159">
    <property type="entry name" value="CBP80"/>
</dbReference>
<feature type="domain" description="MIF4G-like type 1" evidence="3">
    <location>
        <begin position="9"/>
        <end position="131"/>
    </location>
</feature>
<dbReference type="Pfam" id="PF09088">
    <property type="entry name" value="MIF4G_like"/>
    <property type="match status" value="1"/>
</dbReference>
<feature type="coiled-coil region" evidence="1">
    <location>
        <begin position="307"/>
        <end position="387"/>
    </location>
</feature>
<dbReference type="PANTHER" id="PTHR12412:SF2">
    <property type="entry name" value="NUCLEAR CAP-BINDING PROTEIN SUBUNIT 1"/>
    <property type="match status" value="1"/>
</dbReference>
<evidence type="ECO:0000256" key="2">
    <source>
        <dbReference type="SAM" id="MobiDB-lite"/>
    </source>
</evidence>
<dbReference type="GO" id="GO:0006406">
    <property type="term" value="P:mRNA export from nucleus"/>
    <property type="evidence" value="ECO:0007669"/>
    <property type="project" value="InterPro"/>
</dbReference>
<dbReference type="Proteomes" id="UP000653305">
    <property type="component" value="Unassembled WGS sequence"/>
</dbReference>
<dbReference type="PANTHER" id="PTHR12412">
    <property type="entry name" value="CAP BINDING PROTEIN"/>
    <property type="match status" value="1"/>
</dbReference>
<evidence type="ECO:0000313" key="6">
    <source>
        <dbReference type="Proteomes" id="UP000653305"/>
    </source>
</evidence>
<dbReference type="InterPro" id="IPR015172">
    <property type="entry name" value="MIF4G-like_typ-1"/>
</dbReference>
<name>A0A830D612_9LAMI</name>
<dbReference type="Pfam" id="PF09090">
    <property type="entry name" value="MIF4G_like_2"/>
    <property type="match status" value="1"/>
</dbReference>
<protein>
    <submittedName>
        <fullName evidence="5">Nuclear cap-binding protein subunit 1</fullName>
    </submittedName>
</protein>
<dbReference type="SUPFAM" id="SSF48371">
    <property type="entry name" value="ARM repeat"/>
    <property type="match status" value="2"/>
</dbReference>
<dbReference type="OrthoDB" id="10252707at2759"/>
<dbReference type="GO" id="GO:0003729">
    <property type="term" value="F:mRNA binding"/>
    <property type="evidence" value="ECO:0007669"/>
    <property type="project" value="TreeGrafter"/>
</dbReference>
<feature type="domain" description="MIF4G-like type 2" evidence="4">
    <location>
        <begin position="161"/>
        <end position="467"/>
    </location>
</feature>
<dbReference type="InterPro" id="IPR016024">
    <property type="entry name" value="ARM-type_fold"/>
</dbReference>
<evidence type="ECO:0000313" key="5">
    <source>
        <dbReference type="EMBL" id="GFQ01832.1"/>
    </source>
</evidence>
<dbReference type="GO" id="GO:0005634">
    <property type="term" value="C:nucleus"/>
    <property type="evidence" value="ECO:0007669"/>
    <property type="project" value="TreeGrafter"/>
</dbReference>
<dbReference type="AlphaFoldDB" id="A0A830D612"/>
<dbReference type="EMBL" id="BMAC01000712">
    <property type="protein sequence ID" value="GFQ01832.1"/>
    <property type="molecule type" value="Genomic_DNA"/>
</dbReference>
<evidence type="ECO:0000259" key="4">
    <source>
        <dbReference type="Pfam" id="PF09090"/>
    </source>
</evidence>
<reference evidence="5" key="1">
    <citation type="submission" date="2020-07" db="EMBL/GenBank/DDBJ databases">
        <title>Ethylene signaling mediates host invasion by parasitic plants.</title>
        <authorList>
            <person name="Yoshida S."/>
        </authorList>
    </citation>
    <scope>NUCLEOTIDE SEQUENCE</scope>
    <source>
        <strain evidence="5">Okayama</strain>
    </source>
</reference>
<dbReference type="GO" id="GO:0000184">
    <property type="term" value="P:nuclear-transcribed mRNA catabolic process, nonsense-mediated decay"/>
    <property type="evidence" value="ECO:0007669"/>
    <property type="project" value="TreeGrafter"/>
</dbReference>
<dbReference type="InterPro" id="IPR015174">
    <property type="entry name" value="MIF4G-like_typ-2"/>
</dbReference>
<sequence>MVGLPVPFRYEYLMAETIFSQILLLPQPPFRPIYYTLVIMDLCKVIPYPSNFILQVCFVKCNLHRPVFSLQAVSCLSDSRMQRSNFQFIWPWEEWAYVLDLPKWAPQRVFVQEVLEREVRLSYWDKIKQSIESAPALEELLPPKGTTNFRYSVADVDQTEHGLSTQLTSMVKERSTTREIISWIEGDVIPAHGWDISLRVIAQTLLNIGSKSFTHLITVLERYSQVIAKFCPDQDKQFLLICELSEFWRNNAQMTAIAIDRMMGYRLLSNVAIVRWVFSEPNVNQFHTSDHPWEILGNAVTKTFNRITDLRKEISSLEKSVVSAKEAASKALAELEDAKSKLTLTLVDNEPVLAEDPAKMKRLNSNAEKANEEEVSMRESLEAKEALFARAAEEIEALFIFLYKSFSNVLAEPLRETEGSLHQSGELDEMAIEQEDTSTMELDNEGGSSHRSRANGRGTTNGYNVGEKEQWCLSTLGYVKALTRQYASEIWPLVEKLDAEVLTEDVHPLLKKAVSELDGFFKKVGELVYRVATCSMRMSSHIGSRPLVFCTVSELGYGLCEY</sequence>
<evidence type="ECO:0000259" key="3">
    <source>
        <dbReference type="Pfam" id="PF09088"/>
    </source>
</evidence>
<gene>
    <name evidence="5" type="ORF">PHJA_002327200</name>
</gene>
<comment type="caution">
    <text evidence="5">The sequence shown here is derived from an EMBL/GenBank/DDBJ whole genome shotgun (WGS) entry which is preliminary data.</text>
</comment>